<reference evidence="4" key="1">
    <citation type="journal article" date="2020" name="bioRxiv">
        <title>Comparative genomics of Chlamydomonas.</title>
        <authorList>
            <person name="Craig R.J."/>
            <person name="Hasan A.R."/>
            <person name="Ness R.W."/>
            <person name="Keightley P.D."/>
        </authorList>
    </citation>
    <scope>NUCLEOTIDE SEQUENCE</scope>
    <source>
        <strain evidence="4">CCAP 11/70</strain>
    </source>
</reference>
<feature type="compositionally biased region" description="Low complexity" evidence="2">
    <location>
        <begin position="211"/>
        <end position="225"/>
    </location>
</feature>
<feature type="transmembrane region" description="Helical" evidence="3">
    <location>
        <begin position="286"/>
        <end position="310"/>
    </location>
</feature>
<keyword evidence="5" id="KW-1185">Reference proteome</keyword>
<evidence type="ECO:0000256" key="3">
    <source>
        <dbReference type="SAM" id="Phobius"/>
    </source>
</evidence>
<keyword evidence="3" id="KW-0472">Membrane</keyword>
<protein>
    <submittedName>
        <fullName evidence="4">Uncharacterized protein</fullName>
    </submittedName>
</protein>
<organism evidence="4 5">
    <name type="scientific">Edaphochlamys debaryana</name>
    <dbReference type="NCBI Taxonomy" id="47281"/>
    <lineage>
        <taxon>Eukaryota</taxon>
        <taxon>Viridiplantae</taxon>
        <taxon>Chlorophyta</taxon>
        <taxon>core chlorophytes</taxon>
        <taxon>Chlorophyceae</taxon>
        <taxon>CS clade</taxon>
        <taxon>Chlamydomonadales</taxon>
        <taxon>Chlamydomonadales incertae sedis</taxon>
        <taxon>Edaphochlamys</taxon>
    </lineage>
</organism>
<sequence length="533" mass="56742">MAQDQLVLLSRSQQPLYAKNPLFQPEPADARATVAGVGGYGNDVGGDGVGWGRRHEEVLAPFLDSLRSTSTDPMYSAFSAQMNNLYQVFKDLYDQDQGEIRQLLSALESQKQQLQQLAAENNGVRQQLAREREQAAAVVASAGAAAAAAQAQAQAQGRAAAKARTPQAEAGTQTEAAAGDGARLEAPGAASMARSRTRQRVGQSGPAGGDSPARAPSPVRSPGSPQGWSPTSRGGYGRYGSTGSLSPDGKARPAYVLFLPYMLHPAHHCWRFYAAWMYSWTTRRTLWLAVAWVFVFLLAVGLLVGLLVPWGELSSTEFSTPPAVANVSSTELSVTLQLNRNAMVYYAVVPEEATTHAAPPARRRLLMHGHDPGGGGGGGREGGGLTMAVGAWAEPWALPRRALLATAPGAARLSRLVQEDVGTDDIRYMAETGRSDGNLFPYAVACGAAEVSRTDPPHNYTLSVASAADSQECAGSFGLLRNGTSPLSEGPFRERRCLRCPWLRPATRYVLFLFGDGGRNTDIVRLNFTTAAA</sequence>
<evidence type="ECO:0000256" key="2">
    <source>
        <dbReference type="SAM" id="MobiDB-lite"/>
    </source>
</evidence>
<gene>
    <name evidence="4" type="ORF">HYH03_009015</name>
</gene>
<dbReference type="AlphaFoldDB" id="A0A835XZI5"/>
<evidence type="ECO:0000313" key="4">
    <source>
        <dbReference type="EMBL" id="KAG2492599.1"/>
    </source>
</evidence>
<keyword evidence="3" id="KW-1133">Transmembrane helix</keyword>
<dbReference type="Proteomes" id="UP000612055">
    <property type="component" value="Unassembled WGS sequence"/>
</dbReference>
<comment type="caution">
    <text evidence="4">The sequence shown here is derived from an EMBL/GenBank/DDBJ whole genome shotgun (WGS) entry which is preliminary data.</text>
</comment>
<dbReference type="EMBL" id="JAEHOE010000043">
    <property type="protein sequence ID" value="KAG2492599.1"/>
    <property type="molecule type" value="Genomic_DNA"/>
</dbReference>
<proteinExistence type="predicted"/>
<feature type="coiled-coil region" evidence="1">
    <location>
        <begin position="93"/>
        <end position="134"/>
    </location>
</feature>
<name>A0A835XZI5_9CHLO</name>
<feature type="compositionally biased region" description="Low complexity" evidence="2">
    <location>
        <begin position="158"/>
        <end position="179"/>
    </location>
</feature>
<evidence type="ECO:0000313" key="5">
    <source>
        <dbReference type="Proteomes" id="UP000612055"/>
    </source>
</evidence>
<dbReference type="OrthoDB" id="537085at2759"/>
<keyword evidence="3" id="KW-0812">Transmembrane</keyword>
<evidence type="ECO:0000256" key="1">
    <source>
        <dbReference type="SAM" id="Coils"/>
    </source>
</evidence>
<feature type="region of interest" description="Disordered" evidence="2">
    <location>
        <begin position="158"/>
        <end position="247"/>
    </location>
</feature>
<keyword evidence="1" id="KW-0175">Coiled coil</keyword>
<accession>A0A835XZI5</accession>